<organism evidence="9 10">
    <name type="scientific">Catenulispora yoronensis</name>
    <dbReference type="NCBI Taxonomy" id="450799"/>
    <lineage>
        <taxon>Bacteria</taxon>
        <taxon>Bacillati</taxon>
        <taxon>Actinomycetota</taxon>
        <taxon>Actinomycetes</taxon>
        <taxon>Catenulisporales</taxon>
        <taxon>Catenulisporaceae</taxon>
        <taxon>Catenulispora</taxon>
    </lineage>
</organism>
<dbReference type="CDD" id="cd06171">
    <property type="entry name" value="Sigma70_r4"/>
    <property type="match status" value="1"/>
</dbReference>
<dbReference type="InterPro" id="IPR014325">
    <property type="entry name" value="RNA_pol_sigma-E_actinobac"/>
</dbReference>
<dbReference type="InterPro" id="IPR013325">
    <property type="entry name" value="RNA_pol_sigma_r2"/>
</dbReference>
<evidence type="ECO:0000259" key="7">
    <source>
        <dbReference type="Pfam" id="PF04542"/>
    </source>
</evidence>
<keyword evidence="10" id="KW-1185">Reference proteome</keyword>
<evidence type="ECO:0000256" key="3">
    <source>
        <dbReference type="ARBA" id="ARBA00023082"/>
    </source>
</evidence>
<evidence type="ECO:0000256" key="5">
    <source>
        <dbReference type="ARBA" id="ARBA00023163"/>
    </source>
</evidence>
<dbReference type="Proteomes" id="UP001500751">
    <property type="component" value="Unassembled WGS sequence"/>
</dbReference>
<feature type="domain" description="RNA polymerase sigma-70 region 2" evidence="7">
    <location>
        <begin position="44"/>
        <end position="104"/>
    </location>
</feature>
<dbReference type="Pfam" id="PF08281">
    <property type="entry name" value="Sigma70_r4_2"/>
    <property type="match status" value="1"/>
</dbReference>
<feature type="domain" description="RNA polymerase sigma factor 70 region 4 type 2" evidence="8">
    <location>
        <begin position="137"/>
        <end position="189"/>
    </location>
</feature>
<dbReference type="Gene3D" id="1.10.10.10">
    <property type="entry name" value="Winged helix-like DNA-binding domain superfamily/Winged helix DNA-binding domain"/>
    <property type="match status" value="1"/>
</dbReference>
<keyword evidence="5" id="KW-0804">Transcription</keyword>
<dbReference type="NCBIfam" id="TIGR02937">
    <property type="entry name" value="sigma70-ECF"/>
    <property type="match status" value="1"/>
</dbReference>
<gene>
    <name evidence="9" type="ORF">GCM10009839_12530</name>
</gene>
<evidence type="ECO:0000313" key="9">
    <source>
        <dbReference type="EMBL" id="GAA2018003.1"/>
    </source>
</evidence>
<dbReference type="SUPFAM" id="SSF88659">
    <property type="entry name" value="Sigma3 and sigma4 domains of RNA polymerase sigma factors"/>
    <property type="match status" value="1"/>
</dbReference>
<sequence>MQHIGEADAFSMQHTESHRDPPLRRTLMTTGTPTFDDYVASRGAALLRLAFMLTGDRHLAEDLTQDTLVRVYGRWSRIAGMAQVDAYVRRTLVNSHVSWRRRRSSGELPLAEPAEATTPNAGADVAADGAEASADRDEAWRLLATLPRKQRAVLVLRYYEDLSDQEIAGVMGCSPATVRSQASRGLATLRGNLRGVAALGGVGKD</sequence>
<evidence type="ECO:0000256" key="1">
    <source>
        <dbReference type="ARBA" id="ARBA00010641"/>
    </source>
</evidence>
<evidence type="ECO:0000256" key="2">
    <source>
        <dbReference type="ARBA" id="ARBA00023015"/>
    </source>
</evidence>
<proteinExistence type="inferred from homology"/>
<feature type="region of interest" description="Disordered" evidence="6">
    <location>
        <begin position="1"/>
        <end position="24"/>
    </location>
</feature>
<comment type="caution">
    <text evidence="9">The sequence shown here is derived from an EMBL/GenBank/DDBJ whole genome shotgun (WGS) entry which is preliminary data.</text>
</comment>
<dbReference type="SUPFAM" id="SSF88946">
    <property type="entry name" value="Sigma2 domain of RNA polymerase sigma factors"/>
    <property type="match status" value="1"/>
</dbReference>
<reference evidence="9 10" key="1">
    <citation type="journal article" date="2019" name="Int. J. Syst. Evol. Microbiol.">
        <title>The Global Catalogue of Microorganisms (GCM) 10K type strain sequencing project: providing services to taxonomists for standard genome sequencing and annotation.</title>
        <authorList>
            <consortium name="The Broad Institute Genomics Platform"/>
            <consortium name="The Broad Institute Genome Sequencing Center for Infectious Disease"/>
            <person name="Wu L."/>
            <person name="Ma J."/>
        </authorList>
    </citation>
    <scope>NUCLEOTIDE SEQUENCE [LARGE SCALE GENOMIC DNA]</scope>
    <source>
        <strain evidence="9 10">JCM 16014</strain>
    </source>
</reference>
<keyword evidence="2" id="KW-0805">Transcription regulation</keyword>
<dbReference type="InterPro" id="IPR014284">
    <property type="entry name" value="RNA_pol_sigma-70_dom"/>
</dbReference>
<keyword evidence="4" id="KW-0238">DNA-binding</keyword>
<feature type="region of interest" description="Disordered" evidence="6">
    <location>
        <begin position="104"/>
        <end position="129"/>
    </location>
</feature>
<dbReference type="InterPro" id="IPR036388">
    <property type="entry name" value="WH-like_DNA-bd_sf"/>
</dbReference>
<dbReference type="InterPro" id="IPR039425">
    <property type="entry name" value="RNA_pol_sigma-70-like"/>
</dbReference>
<dbReference type="PANTHER" id="PTHR43133:SF50">
    <property type="entry name" value="ECF RNA POLYMERASE SIGMA FACTOR SIGM"/>
    <property type="match status" value="1"/>
</dbReference>
<protein>
    <submittedName>
        <fullName evidence="9">SigE family RNA polymerase sigma factor</fullName>
    </submittedName>
</protein>
<evidence type="ECO:0000259" key="8">
    <source>
        <dbReference type="Pfam" id="PF08281"/>
    </source>
</evidence>
<evidence type="ECO:0000256" key="4">
    <source>
        <dbReference type="ARBA" id="ARBA00023125"/>
    </source>
</evidence>
<dbReference type="PANTHER" id="PTHR43133">
    <property type="entry name" value="RNA POLYMERASE ECF-TYPE SIGMA FACTO"/>
    <property type="match status" value="1"/>
</dbReference>
<comment type="similarity">
    <text evidence="1">Belongs to the sigma-70 factor family. ECF subfamily.</text>
</comment>
<evidence type="ECO:0000313" key="10">
    <source>
        <dbReference type="Proteomes" id="UP001500751"/>
    </source>
</evidence>
<evidence type="ECO:0000256" key="6">
    <source>
        <dbReference type="SAM" id="MobiDB-lite"/>
    </source>
</evidence>
<dbReference type="InterPro" id="IPR013324">
    <property type="entry name" value="RNA_pol_sigma_r3/r4-like"/>
</dbReference>
<keyword evidence="3" id="KW-0731">Sigma factor</keyword>
<dbReference type="Gene3D" id="1.10.1740.10">
    <property type="match status" value="1"/>
</dbReference>
<dbReference type="EMBL" id="BAAAQN010000005">
    <property type="protein sequence ID" value="GAA2018003.1"/>
    <property type="molecule type" value="Genomic_DNA"/>
</dbReference>
<accession>A0ABN2TQX1</accession>
<dbReference type="NCBIfam" id="TIGR02983">
    <property type="entry name" value="SigE-fam_strep"/>
    <property type="match status" value="1"/>
</dbReference>
<dbReference type="InterPro" id="IPR013249">
    <property type="entry name" value="RNA_pol_sigma70_r4_t2"/>
</dbReference>
<dbReference type="Pfam" id="PF04542">
    <property type="entry name" value="Sigma70_r2"/>
    <property type="match status" value="1"/>
</dbReference>
<dbReference type="InterPro" id="IPR007627">
    <property type="entry name" value="RNA_pol_sigma70_r2"/>
</dbReference>
<name>A0ABN2TQX1_9ACTN</name>